<accession>A0A1Y1I401</accession>
<dbReference type="OrthoDB" id="1021277at2759"/>
<dbReference type="EMBL" id="DF237197">
    <property type="protein sequence ID" value="GAQ85664.1"/>
    <property type="molecule type" value="Genomic_DNA"/>
</dbReference>
<reference evidence="4 5" key="1">
    <citation type="journal article" date="2014" name="Nat. Commun.">
        <title>Klebsormidium flaccidum genome reveals primary factors for plant terrestrial adaptation.</title>
        <authorList>
            <person name="Hori K."/>
            <person name="Maruyama F."/>
            <person name="Fujisawa T."/>
            <person name="Togashi T."/>
            <person name="Yamamoto N."/>
            <person name="Seo M."/>
            <person name="Sato S."/>
            <person name="Yamada T."/>
            <person name="Mori H."/>
            <person name="Tajima N."/>
            <person name="Moriyama T."/>
            <person name="Ikeuchi M."/>
            <person name="Watanabe M."/>
            <person name="Wada H."/>
            <person name="Kobayashi K."/>
            <person name="Saito M."/>
            <person name="Masuda T."/>
            <person name="Sasaki-Sekimoto Y."/>
            <person name="Mashiguchi K."/>
            <person name="Awai K."/>
            <person name="Shimojima M."/>
            <person name="Masuda S."/>
            <person name="Iwai M."/>
            <person name="Nobusawa T."/>
            <person name="Narise T."/>
            <person name="Kondo S."/>
            <person name="Saito H."/>
            <person name="Sato R."/>
            <person name="Murakawa M."/>
            <person name="Ihara Y."/>
            <person name="Oshima-Yamada Y."/>
            <person name="Ohtaka K."/>
            <person name="Satoh M."/>
            <person name="Sonobe K."/>
            <person name="Ishii M."/>
            <person name="Ohtani R."/>
            <person name="Kanamori-Sato M."/>
            <person name="Honoki R."/>
            <person name="Miyazaki D."/>
            <person name="Mochizuki H."/>
            <person name="Umetsu J."/>
            <person name="Higashi K."/>
            <person name="Shibata D."/>
            <person name="Kamiya Y."/>
            <person name="Sato N."/>
            <person name="Nakamura Y."/>
            <person name="Tabata S."/>
            <person name="Ida S."/>
            <person name="Kurokawa K."/>
            <person name="Ohta H."/>
        </authorList>
    </citation>
    <scope>NUCLEOTIDE SEQUENCE [LARGE SCALE GENOMIC DNA]</scope>
    <source>
        <strain evidence="4 5">NIES-2285</strain>
    </source>
</reference>
<proteinExistence type="predicted"/>
<feature type="compositionally biased region" description="Low complexity" evidence="1">
    <location>
        <begin position="230"/>
        <end position="242"/>
    </location>
</feature>
<dbReference type="PROSITE" id="PS52045">
    <property type="entry name" value="NEPROSIN_PEP_CD"/>
    <property type="match status" value="1"/>
</dbReference>
<dbReference type="Gene3D" id="3.90.1320.10">
    <property type="entry name" value="Outer-capsid protein sigma 3, large lobe"/>
    <property type="match status" value="1"/>
</dbReference>
<evidence type="ECO:0000259" key="3">
    <source>
        <dbReference type="PROSITE" id="PS52045"/>
    </source>
</evidence>
<evidence type="ECO:0000256" key="2">
    <source>
        <dbReference type="SAM" id="SignalP"/>
    </source>
</evidence>
<dbReference type="PANTHER" id="PTHR31589:SF110">
    <property type="entry name" value="PROTEIN, PUTATIVE (DUF239)-RELATED"/>
    <property type="match status" value="1"/>
</dbReference>
<dbReference type="InterPro" id="IPR004314">
    <property type="entry name" value="Neprosin"/>
</dbReference>
<dbReference type="Pfam" id="PF14365">
    <property type="entry name" value="Neprosin_AP"/>
    <property type="match status" value="1"/>
</dbReference>
<keyword evidence="5" id="KW-1185">Reference proteome</keyword>
<dbReference type="InterPro" id="IPR025521">
    <property type="entry name" value="Neprosin_propep"/>
</dbReference>
<keyword evidence="2" id="KW-0732">Signal</keyword>
<feature type="domain" description="Neprosin PEP catalytic" evidence="3">
    <location>
        <begin position="221"/>
        <end position="498"/>
    </location>
</feature>
<evidence type="ECO:0000313" key="4">
    <source>
        <dbReference type="EMBL" id="GAQ85664.1"/>
    </source>
</evidence>
<dbReference type="InterPro" id="IPR053168">
    <property type="entry name" value="Glutamic_endopeptidase"/>
</dbReference>
<dbReference type="PANTHER" id="PTHR31589">
    <property type="entry name" value="PROTEIN, PUTATIVE (DUF239)-RELATED-RELATED"/>
    <property type="match status" value="1"/>
</dbReference>
<dbReference type="Proteomes" id="UP000054558">
    <property type="component" value="Unassembled WGS sequence"/>
</dbReference>
<protein>
    <recommendedName>
        <fullName evidence="3">Neprosin PEP catalytic domain-containing protein</fullName>
    </recommendedName>
</protein>
<sequence>MASKLTSALRLCFFFLALWILPSDAFQPRTLSQLPPVGGVVSALPLLLNTSLPINNVTALLASFPANLTGNLTGLLLPNATELAKIQQYVLNVTRPTVASFIDGTNTTIDCVPIQAQLSLINATLTNQTLPLTPPVGPRLNTTTVTSAVPVLNGTIPRIITPAANATALLNRTGLNATCPNGSVPVPRLTVADIARFGSLQAFLNSALNKGPPPNVTAPSSASDGHEYATTSPDRSSSDTPPAFYGMQTSMSVWAPFVDQPVGSREFSLSQVWVTGGTGIALQTIEAGWQVDTVAYGDAKPHLFIFSTRKGYTDPVCYAGRKDCPQGAATFVQVSNSVYPTITLDSSVANGDTVQYTLLVVRDSPTGNWWVKLGSEWVGYYPGNLYTSLAQSADSVALGGEIVDYARLPGAPPGTPHTKTDMGSGEFAAGRSPATVAYHYNMMYVDEDNNLQTLDGIQVVNTNPAGYDPDCYSGQLVSSTTGSEIFFFGGPGFSAVCAI</sequence>
<dbReference type="STRING" id="105231.A0A1Y1I401"/>
<gene>
    <name evidence="4" type="ORF">KFL_002480020</name>
</gene>
<dbReference type="Pfam" id="PF03080">
    <property type="entry name" value="Neprosin"/>
    <property type="match status" value="1"/>
</dbReference>
<evidence type="ECO:0000256" key="1">
    <source>
        <dbReference type="SAM" id="MobiDB-lite"/>
    </source>
</evidence>
<name>A0A1Y1I401_KLENI</name>
<dbReference type="OMA" id="WMYYPPR"/>
<evidence type="ECO:0000313" key="5">
    <source>
        <dbReference type="Proteomes" id="UP000054558"/>
    </source>
</evidence>
<feature type="region of interest" description="Disordered" evidence="1">
    <location>
        <begin position="208"/>
        <end position="242"/>
    </location>
</feature>
<dbReference type="AlphaFoldDB" id="A0A1Y1I401"/>
<feature type="chain" id="PRO_5012123876" description="Neprosin PEP catalytic domain-containing protein" evidence="2">
    <location>
        <begin position="26"/>
        <end position="499"/>
    </location>
</feature>
<feature type="signal peptide" evidence="2">
    <location>
        <begin position="1"/>
        <end position="25"/>
    </location>
</feature>
<organism evidence="4 5">
    <name type="scientific">Klebsormidium nitens</name>
    <name type="common">Green alga</name>
    <name type="synonym">Ulothrix nitens</name>
    <dbReference type="NCBI Taxonomy" id="105231"/>
    <lineage>
        <taxon>Eukaryota</taxon>
        <taxon>Viridiplantae</taxon>
        <taxon>Streptophyta</taxon>
        <taxon>Klebsormidiophyceae</taxon>
        <taxon>Klebsormidiales</taxon>
        <taxon>Klebsormidiaceae</taxon>
        <taxon>Klebsormidium</taxon>
    </lineage>
</organism>